<evidence type="ECO:0000313" key="6">
    <source>
        <dbReference type="Proteomes" id="UP000279275"/>
    </source>
</evidence>
<dbReference type="EMBL" id="RFFH01000003">
    <property type="protein sequence ID" value="RMI33414.1"/>
    <property type="molecule type" value="Genomic_DNA"/>
</dbReference>
<keyword evidence="6" id="KW-1185">Reference proteome</keyword>
<dbReference type="Pfam" id="PF07729">
    <property type="entry name" value="FCD"/>
    <property type="match status" value="1"/>
</dbReference>
<evidence type="ECO:0000259" key="4">
    <source>
        <dbReference type="PROSITE" id="PS50949"/>
    </source>
</evidence>
<dbReference type="InterPro" id="IPR036390">
    <property type="entry name" value="WH_DNA-bd_sf"/>
</dbReference>
<dbReference type="InterPro" id="IPR011711">
    <property type="entry name" value="GntR_C"/>
</dbReference>
<dbReference type="SUPFAM" id="SSF46785">
    <property type="entry name" value="Winged helix' DNA-binding domain"/>
    <property type="match status" value="1"/>
</dbReference>
<gene>
    <name evidence="5" type="ORF">EBN03_09690</name>
</gene>
<dbReference type="AlphaFoldDB" id="A0A3M2L7T3"/>
<comment type="caution">
    <text evidence="5">The sequence shown here is derived from an EMBL/GenBank/DDBJ whole genome shotgun (WGS) entry which is preliminary data.</text>
</comment>
<dbReference type="Gene3D" id="1.10.10.10">
    <property type="entry name" value="Winged helix-like DNA-binding domain superfamily/Winged helix DNA-binding domain"/>
    <property type="match status" value="1"/>
</dbReference>
<keyword evidence="3" id="KW-0804">Transcription</keyword>
<sequence>MEVTLTGRAARRAHTIGRVEFEAEVRRAVSDAVFSRVVSAILAGQLSPGTPLPSAVDMAATFQVDPELMQDAIDRLLEIGLASFAADGSIAVVEWRNVVGIELLAEVAASGARPPRRLLTDVFVMRRAVAADAARLCAEHASDAELAEIVSAAQRYPEVPFDVDHASAVDSAFWLRVLDCCGNVGYRLLLNSLLRTFAAVGRDRIIEIAMYEEYLQPAAHRELAAAMADRRGDDAHRMAYEMLSGTVRKLRPFVN</sequence>
<protein>
    <submittedName>
        <fullName evidence="5">FadR family transcriptional regulator</fullName>
    </submittedName>
</protein>
<reference evidence="5 6" key="1">
    <citation type="submission" date="2018-10" db="EMBL/GenBank/DDBJ databases">
        <title>Isolation from cow dung.</title>
        <authorList>
            <person name="Ling L."/>
        </authorList>
    </citation>
    <scope>NUCLEOTIDE SEQUENCE [LARGE SCALE GENOMIC DNA]</scope>
    <source>
        <strain evidence="5 6">NEAU-LL90</strain>
    </source>
</reference>
<keyword evidence="2" id="KW-0238">DNA-binding</keyword>
<dbReference type="GO" id="GO:0003677">
    <property type="term" value="F:DNA binding"/>
    <property type="evidence" value="ECO:0007669"/>
    <property type="project" value="UniProtKB-KW"/>
</dbReference>
<dbReference type="InterPro" id="IPR036388">
    <property type="entry name" value="WH-like_DNA-bd_sf"/>
</dbReference>
<evidence type="ECO:0000256" key="1">
    <source>
        <dbReference type="ARBA" id="ARBA00023015"/>
    </source>
</evidence>
<accession>A0A3M2L7T3</accession>
<dbReference type="Gene3D" id="1.20.120.530">
    <property type="entry name" value="GntR ligand-binding domain-like"/>
    <property type="match status" value="1"/>
</dbReference>
<evidence type="ECO:0000256" key="2">
    <source>
        <dbReference type="ARBA" id="ARBA00023125"/>
    </source>
</evidence>
<dbReference type="PANTHER" id="PTHR43537:SF24">
    <property type="entry name" value="GLUCONATE OPERON TRANSCRIPTIONAL REPRESSOR"/>
    <property type="match status" value="1"/>
</dbReference>
<dbReference type="SMART" id="SM00895">
    <property type="entry name" value="FCD"/>
    <property type="match status" value="1"/>
</dbReference>
<dbReference type="PANTHER" id="PTHR43537">
    <property type="entry name" value="TRANSCRIPTIONAL REGULATOR, GNTR FAMILY"/>
    <property type="match status" value="1"/>
</dbReference>
<name>A0A3M2L7T3_9NOCA</name>
<organism evidence="5 6">
    <name type="scientific">Nocardia stercoris</name>
    <dbReference type="NCBI Taxonomy" id="2483361"/>
    <lineage>
        <taxon>Bacteria</taxon>
        <taxon>Bacillati</taxon>
        <taxon>Actinomycetota</taxon>
        <taxon>Actinomycetes</taxon>
        <taxon>Mycobacteriales</taxon>
        <taxon>Nocardiaceae</taxon>
        <taxon>Nocardia</taxon>
    </lineage>
</organism>
<feature type="domain" description="HTH gntR-type" evidence="4">
    <location>
        <begin position="27"/>
        <end position="95"/>
    </location>
</feature>
<dbReference type="Proteomes" id="UP000279275">
    <property type="component" value="Unassembled WGS sequence"/>
</dbReference>
<dbReference type="InterPro" id="IPR000524">
    <property type="entry name" value="Tscrpt_reg_HTH_GntR"/>
</dbReference>
<dbReference type="GO" id="GO:0003700">
    <property type="term" value="F:DNA-binding transcription factor activity"/>
    <property type="evidence" value="ECO:0007669"/>
    <property type="project" value="InterPro"/>
</dbReference>
<proteinExistence type="predicted"/>
<evidence type="ECO:0000313" key="5">
    <source>
        <dbReference type="EMBL" id="RMI33414.1"/>
    </source>
</evidence>
<dbReference type="PROSITE" id="PS50949">
    <property type="entry name" value="HTH_GNTR"/>
    <property type="match status" value="1"/>
</dbReference>
<evidence type="ECO:0000256" key="3">
    <source>
        <dbReference type="ARBA" id="ARBA00023163"/>
    </source>
</evidence>
<dbReference type="SUPFAM" id="SSF48008">
    <property type="entry name" value="GntR ligand-binding domain-like"/>
    <property type="match status" value="1"/>
</dbReference>
<keyword evidence="1" id="KW-0805">Transcription regulation</keyword>
<dbReference type="InterPro" id="IPR008920">
    <property type="entry name" value="TF_FadR/GntR_C"/>
</dbReference>